<protein>
    <submittedName>
        <fullName evidence="2">Uncharacterized protein</fullName>
    </submittedName>
</protein>
<reference evidence="3" key="1">
    <citation type="journal article" date="2014" name="Science">
        <title>Ancient hybridizations among the ancestral genomes of bread wheat.</title>
        <authorList>
            <consortium name="International Wheat Genome Sequencing Consortium,"/>
            <person name="Marcussen T."/>
            <person name="Sandve S.R."/>
            <person name="Heier L."/>
            <person name="Spannagl M."/>
            <person name="Pfeifer M."/>
            <person name="Jakobsen K.S."/>
            <person name="Wulff B.B."/>
            <person name="Steuernagel B."/>
            <person name="Mayer K.F."/>
            <person name="Olsen O.A."/>
        </authorList>
    </citation>
    <scope>NUCLEOTIDE SEQUENCE [LARGE SCALE GENOMIC DNA]</scope>
    <source>
        <strain evidence="3">cv. AL8/78</strain>
    </source>
</reference>
<reference evidence="2" key="3">
    <citation type="journal article" date="2017" name="Nature">
        <title>Genome sequence of the progenitor of the wheat D genome Aegilops tauschii.</title>
        <authorList>
            <person name="Luo M.C."/>
            <person name="Gu Y.Q."/>
            <person name="Puiu D."/>
            <person name="Wang H."/>
            <person name="Twardziok S.O."/>
            <person name="Deal K.R."/>
            <person name="Huo N."/>
            <person name="Zhu T."/>
            <person name="Wang L."/>
            <person name="Wang Y."/>
            <person name="McGuire P.E."/>
            <person name="Liu S."/>
            <person name="Long H."/>
            <person name="Ramasamy R.K."/>
            <person name="Rodriguez J.C."/>
            <person name="Van S.L."/>
            <person name="Yuan L."/>
            <person name="Wang Z."/>
            <person name="Xia Z."/>
            <person name="Xiao L."/>
            <person name="Anderson O.D."/>
            <person name="Ouyang S."/>
            <person name="Liang Y."/>
            <person name="Zimin A.V."/>
            <person name="Pertea G."/>
            <person name="Qi P."/>
            <person name="Bennetzen J.L."/>
            <person name="Dai X."/>
            <person name="Dawson M.W."/>
            <person name="Muller H.G."/>
            <person name="Kugler K."/>
            <person name="Rivarola-Duarte L."/>
            <person name="Spannagl M."/>
            <person name="Mayer K.F.X."/>
            <person name="Lu F.H."/>
            <person name="Bevan M.W."/>
            <person name="Leroy P."/>
            <person name="Li P."/>
            <person name="You F.M."/>
            <person name="Sun Q."/>
            <person name="Liu Z."/>
            <person name="Lyons E."/>
            <person name="Wicker T."/>
            <person name="Salzberg S.L."/>
            <person name="Devos K.M."/>
            <person name="Dvorak J."/>
        </authorList>
    </citation>
    <scope>NUCLEOTIDE SEQUENCE [LARGE SCALE GENOMIC DNA]</scope>
    <source>
        <strain evidence="2">cv. AL8/78</strain>
    </source>
</reference>
<accession>A0A453CRQ7</accession>
<sequence length="56" mass="6308">MLDYRAVLEVDGGSKKSASFLKPMGTISKKKVQLHLKIKKDKRKARKKGNSGKKSY</sequence>
<name>A0A453CRQ7_AEGTS</name>
<reference evidence="2" key="4">
    <citation type="submission" date="2019-03" db="UniProtKB">
        <authorList>
            <consortium name="EnsemblPlants"/>
        </authorList>
    </citation>
    <scope>IDENTIFICATION</scope>
</reference>
<keyword evidence="3" id="KW-1185">Reference proteome</keyword>
<dbReference type="AlphaFoldDB" id="A0A453CRQ7"/>
<evidence type="ECO:0000313" key="2">
    <source>
        <dbReference type="EnsemblPlants" id="AET2Gv20941500.5"/>
    </source>
</evidence>
<feature type="region of interest" description="Disordered" evidence="1">
    <location>
        <begin position="32"/>
        <end position="56"/>
    </location>
</feature>
<organism evidence="2 3">
    <name type="scientific">Aegilops tauschii subsp. strangulata</name>
    <name type="common">Goatgrass</name>
    <dbReference type="NCBI Taxonomy" id="200361"/>
    <lineage>
        <taxon>Eukaryota</taxon>
        <taxon>Viridiplantae</taxon>
        <taxon>Streptophyta</taxon>
        <taxon>Embryophyta</taxon>
        <taxon>Tracheophyta</taxon>
        <taxon>Spermatophyta</taxon>
        <taxon>Magnoliopsida</taxon>
        <taxon>Liliopsida</taxon>
        <taxon>Poales</taxon>
        <taxon>Poaceae</taxon>
        <taxon>BOP clade</taxon>
        <taxon>Pooideae</taxon>
        <taxon>Triticodae</taxon>
        <taxon>Triticeae</taxon>
        <taxon>Triticinae</taxon>
        <taxon>Aegilops</taxon>
    </lineage>
</organism>
<reference evidence="3" key="2">
    <citation type="journal article" date="2017" name="Nat. Plants">
        <title>The Aegilops tauschii genome reveals multiple impacts of transposons.</title>
        <authorList>
            <person name="Zhao G."/>
            <person name="Zou C."/>
            <person name="Li K."/>
            <person name="Wang K."/>
            <person name="Li T."/>
            <person name="Gao L."/>
            <person name="Zhang X."/>
            <person name="Wang H."/>
            <person name="Yang Z."/>
            <person name="Liu X."/>
            <person name="Jiang W."/>
            <person name="Mao L."/>
            <person name="Kong X."/>
            <person name="Jiao Y."/>
            <person name="Jia J."/>
        </authorList>
    </citation>
    <scope>NUCLEOTIDE SEQUENCE [LARGE SCALE GENOMIC DNA]</scope>
    <source>
        <strain evidence="3">cv. AL8/78</strain>
    </source>
</reference>
<reference evidence="2" key="5">
    <citation type="journal article" date="2021" name="G3 (Bethesda)">
        <title>Aegilops tauschii genome assembly Aet v5.0 features greater sequence contiguity and improved annotation.</title>
        <authorList>
            <person name="Wang L."/>
            <person name="Zhu T."/>
            <person name="Rodriguez J.C."/>
            <person name="Deal K.R."/>
            <person name="Dubcovsky J."/>
            <person name="McGuire P.E."/>
            <person name="Lux T."/>
            <person name="Spannagl M."/>
            <person name="Mayer K.F.X."/>
            <person name="Baldrich P."/>
            <person name="Meyers B.C."/>
            <person name="Huo N."/>
            <person name="Gu Y.Q."/>
            <person name="Zhou H."/>
            <person name="Devos K.M."/>
            <person name="Bennetzen J.L."/>
            <person name="Unver T."/>
            <person name="Budak H."/>
            <person name="Gulick P.J."/>
            <person name="Galiba G."/>
            <person name="Kalapos B."/>
            <person name="Nelson D.R."/>
            <person name="Li P."/>
            <person name="You F.M."/>
            <person name="Luo M.C."/>
            <person name="Dvorak J."/>
        </authorList>
    </citation>
    <scope>NUCLEOTIDE SEQUENCE [LARGE SCALE GENOMIC DNA]</scope>
    <source>
        <strain evidence="2">cv. AL8/78</strain>
    </source>
</reference>
<evidence type="ECO:0000256" key="1">
    <source>
        <dbReference type="SAM" id="MobiDB-lite"/>
    </source>
</evidence>
<dbReference type="Proteomes" id="UP000015105">
    <property type="component" value="Chromosome 2D"/>
</dbReference>
<dbReference type="EnsemblPlants" id="AET2Gv20941500.5">
    <property type="protein sequence ID" value="AET2Gv20941500.5"/>
    <property type="gene ID" value="AET2Gv20941500"/>
</dbReference>
<proteinExistence type="predicted"/>
<evidence type="ECO:0000313" key="3">
    <source>
        <dbReference type="Proteomes" id="UP000015105"/>
    </source>
</evidence>
<dbReference type="Gramene" id="AET2Gv20941500.5">
    <property type="protein sequence ID" value="AET2Gv20941500.5"/>
    <property type="gene ID" value="AET2Gv20941500"/>
</dbReference>